<feature type="non-terminal residue" evidence="2">
    <location>
        <position position="260"/>
    </location>
</feature>
<sequence length="260" mass="27765">MSSNYAAGVPIKKRRFPIIRPPSPTPEEQSSIPLGNESVQKEDSSQSQGSVLSNAIIPESSPALSDAKKDSLHEKVKGNTDETNVNMVESIASSVRVKVEDPSPTIAHPASRADIDGNEKLVAAQKIAKTELNLSPGGTPALNTREDVSSEGKVERESDSKLSKTSGITELSLGINEHLFSSMVGQNGAGSCRYKEKGEPVLLSLSSSKGESSNQWKSNTFELNTGGANMCTNRSNWDLNTTMDAWDGFTVDRVSGQKVA</sequence>
<feature type="compositionally biased region" description="Basic and acidic residues" evidence="1">
    <location>
        <begin position="144"/>
        <end position="162"/>
    </location>
</feature>
<evidence type="ECO:0000256" key="1">
    <source>
        <dbReference type="SAM" id="MobiDB-lite"/>
    </source>
</evidence>
<evidence type="ECO:0000313" key="2">
    <source>
        <dbReference type="EMBL" id="KDO67840.1"/>
    </source>
</evidence>
<gene>
    <name evidence="2" type="ORF">CISIN_1g0388461mg</name>
</gene>
<dbReference type="Proteomes" id="UP000027120">
    <property type="component" value="Unassembled WGS sequence"/>
</dbReference>
<dbReference type="PANTHER" id="PTHR34536:SF4">
    <property type="entry name" value="BTZ DOMAIN-CONTAINING PROTEIN"/>
    <property type="match status" value="1"/>
</dbReference>
<proteinExistence type="predicted"/>
<accession>A0A067FNY3</accession>
<name>A0A067FNY3_CITSI</name>
<feature type="compositionally biased region" description="Basic and acidic residues" evidence="1">
    <location>
        <begin position="66"/>
        <end position="80"/>
    </location>
</feature>
<dbReference type="EMBL" id="KK784896">
    <property type="protein sequence ID" value="KDO67840.1"/>
    <property type="molecule type" value="Genomic_DNA"/>
</dbReference>
<dbReference type="PANTHER" id="PTHR34536">
    <property type="entry name" value="DENTIN SIALOPHOSPHOPROTEIN-LIKE PROTEIN"/>
    <property type="match status" value="1"/>
</dbReference>
<keyword evidence="3" id="KW-1185">Reference proteome</keyword>
<organism evidence="2 3">
    <name type="scientific">Citrus sinensis</name>
    <name type="common">Sweet orange</name>
    <name type="synonym">Citrus aurantium var. sinensis</name>
    <dbReference type="NCBI Taxonomy" id="2711"/>
    <lineage>
        <taxon>Eukaryota</taxon>
        <taxon>Viridiplantae</taxon>
        <taxon>Streptophyta</taxon>
        <taxon>Embryophyta</taxon>
        <taxon>Tracheophyta</taxon>
        <taxon>Spermatophyta</taxon>
        <taxon>Magnoliopsida</taxon>
        <taxon>eudicotyledons</taxon>
        <taxon>Gunneridae</taxon>
        <taxon>Pentapetalae</taxon>
        <taxon>rosids</taxon>
        <taxon>malvids</taxon>
        <taxon>Sapindales</taxon>
        <taxon>Rutaceae</taxon>
        <taxon>Aurantioideae</taxon>
        <taxon>Citrus</taxon>
    </lineage>
</organism>
<feature type="region of interest" description="Disordered" evidence="1">
    <location>
        <begin position="1"/>
        <end position="85"/>
    </location>
</feature>
<evidence type="ECO:0000313" key="3">
    <source>
        <dbReference type="Proteomes" id="UP000027120"/>
    </source>
</evidence>
<dbReference type="AlphaFoldDB" id="A0A067FNY3"/>
<reference evidence="2 3" key="1">
    <citation type="submission" date="2014-04" db="EMBL/GenBank/DDBJ databases">
        <authorList>
            <consortium name="International Citrus Genome Consortium"/>
            <person name="Gmitter F."/>
            <person name="Chen C."/>
            <person name="Farmerie W."/>
            <person name="Harkins T."/>
            <person name="Desany B."/>
            <person name="Mohiuddin M."/>
            <person name="Kodira C."/>
            <person name="Borodovsky M."/>
            <person name="Lomsadze A."/>
            <person name="Burns P."/>
            <person name="Jenkins J."/>
            <person name="Prochnik S."/>
            <person name="Shu S."/>
            <person name="Chapman J."/>
            <person name="Pitluck S."/>
            <person name="Schmutz J."/>
            <person name="Rokhsar D."/>
        </authorList>
    </citation>
    <scope>NUCLEOTIDE SEQUENCE</scope>
</reference>
<protein>
    <submittedName>
        <fullName evidence="2">Uncharacterized protein</fullName>
    </submittedName>
</protein>
<feature type="region of interest" description="Disordered" evidence="1">
    <location>
        <begin position="133"/>
        <end position="165"/>
    </location>
</feature>